<dbReference type="NCBIfam" id="NF004323">
    <property type="entry name" value="PRK05715.1-5"/>
    <property type="match status" value="1"/>
</dbReference>
<comment type="subcellular location">
    <subcellularLocation>
        <location evidence="1">Membrane</location>
        <topology evidence="1">Multi-pass membrane protein</topology>
    </subcellularLocation>
</comment>
<dbReference type="Pfam" id="PF00420">
    <property type="entry name" value="Oxidored_q2"/>
    <property type="match status" value="1"/>
</dbReference>
<evidence type="ECO:0000256" key="9">
    <source>
        <dbReference type="ARBA" id="ARBA00023136"/>
    </source>
</evidence>
<evidence type="ECO:0000313" key="11">
    <source>
        <dbReference type="EMBL" id="QJS52048.1"/>
    </source>
</evidence>
<dbReference type="PANTHER" id="PTHR11434:SF16">
    <property type="entry name" value="NADH-UBIQUINONE OXIDOREDUCTASE CHAIN 4L"/>
    <property type="match status" value="1"/>
</dbReference>
<keyword evidence="9 10" id="KW-0472">Membrane</keyword>
<dbReference type="InterPro" id="IPR001133">
    <property type="entry name" value="NADH_UbQ_OxRdtase_chain4L/K"/>
</dbReference>
<keyword evidence="3" id="KW-0813">Transport</keyword>
<dbReference type="GO" id="GO:0030964">
    <property type="term" value="C:NADH dehydrogenase complex"/>
    <property type="evidence" value="ECO:0007669"/>
    <property type="project" value="TreeGrafter"/>
</dbReference>
<evidence type="ECO:0000256" key="8">
    <source>
        <dbReference type="ARBA" id="ARBA00022989"/>
    </source>
</evidence>
<protein>
    <submittedName>
        <fullName evidence="11">NADH dehydrogenase subunit 4L</fullName>
    </submittedName>
</protein>
<comment type="similarity">
    <text evidence="2">Belongs to the complex I subunit 4L family.</text>
</comment>
<dbReference type="GO" id="GO:0016651">
    <property type="term" value="F:oxidoreductase activity, acting on NAD(P)H"/>
    <property type="evidence" value="ECO:0007669"/>
    <property type="project" value="InterPro"/>
</dbReference>
<organism evidence="11">
    <name type="scientific">Stigeoclonium helveticum</name>
    <name type="common">Green alga</name>
    <dbReference type="NCBI Taxonomy" id="55999"/>
    <lineage>
        <taxon>Eukaryota</taxon>
        <taxon>Viridiplantae</taxon>
        <taxon>Chlorophyta</taxon>
        <taxon>core chlorophytes</taxon>
        <taxon>Chlorophyceae</taxon>
        <taxon>OCC clade</taxon>
        <taxon>Chaetophorales</taxon>
        <taxon>Chaetophoraceae</taxon>
        <taxon>Stigeoclonium</taxon>
    </lineage>
</organism>
<name>A0A6M4SP40_STIHE</name>
<reference evidence="11" key="1">
    <citation type="journal article" date="2020" name="Mitochondrial DNA Part B Resour">
        <title>Complete mitogenomes of the chlorophycean green algae Bulbochaete rectangularis var. hiloensis (Oedogoniales) and Stigeoclonium helveticum (Chaetophorales) provide insight into the sequence of events that led to the acquisition of a reduced-derived pattern of evolution in the Chlamydomonadales and Sphaeropleales.</title>
        <authorList>
            <person name="Turmel M."/>
            <person name="Belanger A.-S."/>
            <person name="Otis C."/>
            <person name="Lemieux C."/>
        </authorList>
    </citation>
    <scope>NUCLEOTIDE SEQUENCE</scope>
</reference>
<evidence type="ECO:0000256" key="1">
    <source>
        <dbReference type="ARBA" id="ARBA00004141"/>
    </source>
</evidence>
<evidence type="ECO:0000256" key="2">
    <source>
        <dbReference type="ARBA" id="ARBA00010519"/>
    </source>
</evidence>
<geneLocation type="mitochondrion" evidence="11"/>
<evidence type="ECO:0000256" key="4">
    <source>
        <dbReference type="ARBA" id="ARBA00022692"/>
    </source>
</evidence>
<dbReference type="HAMAP" id="MF_01456">
    <property type="entry name" value="NDH1_NuoK"/>
    <property type="match status" value="1"/>
</dbReference>
<keyword evidence="4 10" id="KW-0812">Transmembrane</keyword>
<evidence type="ECO:0000256" key="10">
    <source>
        <dbReference type="SAM" id="Phobius"/>
    </source>
</evidence>
<dbReference type="GO" id="GO:0042773">
    <property type="term" value="P:ATP synthesis coupled electron transport"/>
    <property type="evidence" value="ECO:0007669"/>
    <property type="project" value="InterPro"/>
</dbReference>
<dbReference type="NCBIfam" id="NF004320">
    <property type="entry name" value="PRK05715.1-2"/>
    <property type="match status" value="1"/>
</dbReference>
<evidence type="ECO:0000256" key="5">
    <source>
        <dbReference type="ARBA" id="ARBA00022719"/>
    </source>
</evidence>
<feature type="transmembrane region" description="Helical" evidence="10">
    <location>
        <begin position="64"/>
        <end position="88"/>
    </location>
</feature>
<keyword evidence="11" id="KW-0496">Mitochondrion</keyword>
<dbReference type="GO" id="GO:0048038">
    <property type="term" value="F:quinone binding"/>
    <property type="evidence" value="ECO:0007669"/>
    <property type="project" value="UniProtKB-KW"/>
</dbReference>
<dbReference type="AlphaFoldDB" id="A0A6M4SP40"/>
<keyword evidence="5" id="KW-0874">Quinone</keyword>
<evidence type="ECO:0000256" key="3">
    <source>
        <dbReference type="ARBA" id="ARBA00022448"/>
    </source>
</evidence>
<dbReference type="EMBL" id="MN810332">
    <property type="protein sequence ID" value="QJS52048.1"/>
    <property type="molecule type" value="Genomic_DNA"/>
</dbReference>
<keyword evidence="6" id="KW-0521">NADP</keyword>
<sequence length="105" mass="11842">MIYFYLQISLFFFTIIVLFFIGAFGTFLNRRNFITMLMCIEIMLLSVNMNLFTAASILDDIAGVLLALFVMTVAAAETAIGLALCVIYHRLRSTLDVEFINLLKG</sequence>
<proteinExistence type="inferred from homology"/>
<gene>
    <name evidence="11" type="primary">nad4L</name>
</gene>
<feature type="transmembrane region" description="Helical" evidence="10">
    <location>
        <begin position="35"/>
        <end position="58"/>
    </location>
</feature>
<keyword evidence="8 10" id="KW-1133">Transmembrane helix</keyword>
<evidence type="ECO:0000256" key="6">
    <source>
        <dbReference type="ARBA" id="ARBA00022857"/>
    </source>
</evidence>
<dbReference type="Gene3D" id="1.10.287.3510">
    <property type="match status" value="1"/>
</dbReference>
<feature type="transmembrane region" description="Helical" evidence="10">
    <location>
        <begin position="6"/>
        <end position="28"/>
    </location>
</feature>
<accession>A0A6M4SP40</accession>
<dbReference type="InterPro" id="IPR039428">
    <property type="entry name" value="NUOK/Mnh_C1-like"/>
</dbReference>
<dbReference type="PANTHER" id="PTHR11434">
    <property type="entry name" value="NADH-UBIQUINONE OXIDOREDUCTASE SUBUNIT ND4L"/>
    <property type="match status" value="1"/>
</dbReference>
<evidence type="ECO:0000256" key="7">
    <source>
        <dbReference type="ARBA" id="ARBA00022957"/>
    </source>
</evidence>
<keyword evidence="7" id="KW-0618">Plastoquinone</keyword>